<sequence length="75" mass="8528">MSIIVSCTKSTRRQMNVDKRESIIEENEDNVSIYPYMLLFARGDSDKYPYLSAPGSCPAFEQIIWRQSESGSSSL</sequence>
<protein>
    <submittedName>
        <fullName evidence="1">Uncharacterized protein</fullName>
    </submittedName>
</protein>
<reference evidence="2" key="1">
    <citation type="submission" date="2016-03" db="EMBL/GenBank/DDBJ databases">
        <authorList>
            <person name="Guldener U."/>
        </authorList>
    </citation>
    <scope>NUCLEOTIDE SEQUENCE [LARGE SCALE GENOMIC DNA]</scope>
    <source>
        <strain evidence="2">04CH-RAC-A.6.1</strain>
    </source>
</reference>
<keyword evidence="2" id="KW-1185">Reference proteome</keyword>
<accession>A0A1E1LQ90</accession>
<dbReference type="EMBL" id="FJUX01000165">
    <property type="protein sequence ID" value="CZT12665.1"/>
    <property type="molecule type" value="Genomic_DNA"/>
</dbReference>
<evidence type="ECO:0000313" key="2">
    <source>
        <dbReference type="Proteomes" id="UP000178912"/>
    </source>
</evidence>
<dbReference type="AlphaFoldDB" id="A0A1E1LQ90"/>
<dbReference type="Proteomes" id="UP000178912">
    <property type="component" value="Unassembled WGS sequence"/>
</dbReference>
<proteinExistence type="predicted"/>
<organism evidence="1 2">
    <name type="scientific">Rhynchosporium agropyri</name>
    <dbReference type="NCBI Taxonomy" id="914238"/>
    <lineage>
        <taxon>Eukaryota</taxon>
        <taxon>Fungi</taxon>
        <taxon>Dikarya</taxon>
        <taxon>Ascomycota</taxon>
        <taxon>Pezizomycotina</taxon>
        <taxon>Leotiomycetes</taxon>
        <taxon>Helotiales</taxon>
        <taxon>Ploettnerulaceae</taxon>
        <taxon>Rhynchosporium</taxon>
    </lineage>
</organism>
<evidence type="ECO:0000313" key="1">
    <source>
        <dbReference type="EMBL" id="CZT12665.1"/>
    </source>
</evidence>
<gene>
    <name evidence="1" type="ORF">RAG0_16407</name>
</gene>
<name>A0A1E1LQ90_9HELO</name>